<dbReference type="EMBL" id="LQOK01000017">
    <property type="protein sequence ID" value="ORV01814.1"/>
    <property type="molecule type" value="Genomic_DNA"/>
</dbReference>
<evidence type="ECO:0000256" key="1">
    <source>
        <dbReference type="SAM" id="MobiDB-lite"/>
    </source>
</evidence>
<dbReference type="PANTHER" id="PTHR40076:SF1">
    <property type="entry name" value="MEMBRANE PROTEIN"/>
    <property type="match status" value="1"/>
</dbReference>
<dbReference type="InterPro" id="IPR010380">
    <property type="entry name" value="DUF975"/>
</dbReference>
<evidence type="ECO:0000313" key="4">
    <source>
        <dbReference type="Proteomes" id="UP000193990"/>
    </source>
</evidence>
<feature type="transmembrane region" description="Helical" evidence="2">
    <location>
        <begin position="107"/>
        <end position="135"/>
    </location>
</feature>
<feature type="transmembrane region" description="Helical" evidence="2">
    <location>
        <begin position="167"/>
        <end position="200"/>
    </location>
</feature>
<keyword evidence="2" id="KW-0472">Membrane</keyword>
<evidence type="ECO:0000313" key="3">
    <source>
        <dbReference type="EMBL" id="ORV01814.1"/>
    </source>
</evidence>
<evidence type="ECO:0000256" key="2">
    <source>
        <dbReference type="SAM" id="Phobius"/>
    </source>
</evidence>
<dbReference type="InterPro" id="IPR055966">
    <property type="entry name" value="DUF7544"/>
</dbReference>
<feature type="transmembrane region" description="Helical" evidence="2">
    <location>
        <begin position="232"/>
        <end position="257"/>
    </location>
</feature>
<organism evidence="3 4">
    <name type="scientific">Mycobacterium bohemicum</name>
    <dbReference type="NCBI Taxonomy" id="56425"/>
    <lineage>
        <taxon>Bacteria</taxon>
        <taxon>Bacillati</taxon>
        <taxon>Actinomycetota</taxon>
        <taxon>Actinomycetes</taxon>
        <taxon>Mycobacteriales</taxon>
        <taxon>Mycobacteriaceae</taxon>
        <taxon>Mycobacterium</taxon>
    </lineage>
</organism>
<dbReference type="STRING" id="56425.AWB93_06340"/>
<sequence length="296" mass="30420">MSQPPEYPGTPADPSGGGQNPPGYPPPAPGYGAPPPGYGGPPAPQFRVGDAFSWSWNKFTSNAAALIVPVLIYGVIIAILSAITQFLPAALGHQSNSTYTDSTGQTYGSTSVTLGFASVTVMVIGSILLFLAAIVMHAGLISGCLDIADGKPVTIGTFFKPRNLGGVLLAALLIALGTWIGTLLCIIPGIVFAFLTIFTIPFVIDRSLSPVESLKASIATVRANVGNSLLSWLVQLAAVVVGELLCVIGLVVGIPIAQLVLTYTYRKLSGGQVVALEQPGYPQGPPPGPPPGSYPA</sequence>
<gene>
    <name evidence="3" type="ORF">AWB93_06340</name>
</gene>
<feature type="region of interest" description="Disordered" evidence="1">
    <location>
        <begin position="1"/>
        <end position="42"/>
    </location>
</feature>
<evidence type="ECO:0008006" key="5">
    <source>
        <dbReference type="Google" id="ProtNLM"/>
    </source>
</evidence>
<dbReference type="RefSeq" id="WP_085179882.1">
    <property type="nucleotide sequence ID" value="NZ_LQOK01000017.1"/>
</dbReference>
<reference evidence="3 4" key="1">
    <citation type="submission" date="2016-01" db="EMBL/GenBank/DDBJ databases">
        <title>The new phylogeny of the genus Mycobacterium.</title>
        <authorList>
            <person name="Tarcisio F."/>
            <person name="Conor M."/>
            <person name="Antonella G."/>
            <person name="Elisabetta G."/>
            <person name="Giulia F.S."/>
            <person name="Sara T."/>
            <person name="Anna F."/>
            <person name="Clotilde B."/>
            <person name="Roberto B."/>
            <person name="Veronica D.S."/>
            <person name="Fabio R."/>
            <person name="Monica P."/>
            <person name="Olivier J."/>
            <person name="Enrico T."/>
            <person name="Nicola S."/>
        </authorList>
    </citation>
    <scope>NUCLEOTIDE SEQUENCE [LARGE SCALE GENOMIC DNA]</scope>
    <source>
        <strain evidence="3 4">DSM 44277</strain>
    </source>
</reference>
<dbReference type="PANTHER" id="PTHR40076">
    <property type="entry name" value="MEMBRANE PROTEIN-RELATED"/>
    <property type="match status" value="1"/>
</dbReference>
<dbReference type="Pfam" id="PF24400">
    <property type="entry name" value="DUF7544"/>
    <property type="match status" value="1"/>
</dbReference>
<feature type="compositionally biased region" description="Pro residues" evidence="1">
    <location>
        <begin position="22"/>
        <end position="42"/>
    </location>
</feature>
<protein>
    <recommendedName>
        <fullName evidence="5">Proline and glycine rich transmembrane protein</fullName>
    </recommendedName>
</protein>
<dbReference type="Proteomes" id="UP000193990">
    <property type="component" value="Unassembled WGS sequence"/>
</dbReference>
<proteinExistence type="predicted"/>
<keyword evidence="4" id="KW-1185">Reference proteome</keyword>
<name>A0A1X1R9H7_MYCBE</name>
<feature type="transmembrane region" description="Helical" evidence="2">
    <location>
        <begin position="63"/>
        <end position="87"/>
    </location>
</feature>
<keyword evidence="2" id="KW-0812">Transmembrane</keyword>
<dbReference type="AlphaFoldDB" id="A0A1X1R9H7"/>
<comment type="caution">
    <text evidence="3">The sequence shown here is derived from an EMBL/GenBank/DDBJ whole genome shotgun (WGS) entry which is preliminary data.</text>
</comment>
<accession>A0A1X1R9H7</accession>
<keyword evidence="2" id="KW-1133">Transmembrane helix</keyword>